<gene>
    <name evidence="1" type="ORF">METZ01_LOCUS116516</name>
</gene>
<sequence>HFYDGQVRRYLTQIIRLMSNFSYKDGKGVLTQVPVMYGDITRQVGTLLRDNSENKLPSAPRMAVYVGDLEMNTAMLADPTYVSKLHIRERAYDEEGEEYLNEAGKNFTVERLMPTPYMLGVNCDIWTTNTDQKLQILEQILMLFNPSLEIQTTDNYIDWTSLSVVNLENINFSSRSIPTGTESEIDVATLGFKTPIYISPPTKVKRLGIITSILQSIFDETGNISTLNFSTFPSPLSTINATTETGITTNAEGDVVATPTPSKLARGGDPPYTAGEALATIGISHNHPNLLVLNNTIQLVKSGIVGGETWEGYLKAYPFTYEAGLTQVRLSRIDLTNEIIGTFAVDPNDLTVAVVNWDEDSLPTDTVITGPTGDSAKINYIIDPGKSNPTDLKTVGGRILLLGPIGSTDNTDGPDAWKNTNGSDFIAGANDIIEWDGSSWTIVFDASTSTAVTYTTNLNTGIQYKWNLTEWVLSFEGEYPDGSWRLVF</sequence>
<accession>A0A381XGJ4</accession>
<dbReference type="AlphaFoldDB" id="A0A381XGJ4"/>
<dbReference type="InterPro" id="IPR031997">
    <property type="entry name" value="T4-gp15_tss"/>
</dbReference>
<dbReference type="Pfam" id="PF16724">
    <property type="entry name" value="T4-gp15_tss"/>
    <property type="match status" value="1"/>
</dbReference>
<evidence type="ECO:0000313" key="1">
    <source>
        <dbReference type="EMBL" id="SVA63662.1"/>
    </source>
</evidence>
<organism evidence="1">
    <name type="scientific">marine metagenome</name>
    <dbReference type="NCBI Taxonomy" id="408172"/>
    <lineage>
        <taxon>unclassified sequences</taxon>
        <taxon>metagenomes</taxon>
        <taxon>ecological metagenomes</taxon>
    </lineage>
</organism>
<dbReference type="Gene3D" id="3.30.2000.40">
    <property type="entry name" value="Myoviridae tail sheath stabiliser"/>
    <property type="match status" value="1"/>
</dbReference>
<dbReference type="EMBL" id="UINC01015042">
    <property type="protein sequence ID" value="SVA63662.1"/>
    <property type="molecule type" value="Genomic_DNA"/>
</dbReference>
<feature type="non-terminal residue" evidence="1">
    <location>
        <position position="1"/>
    </location>
</feature>
<dbReference type="InterPro" id="IPR038553">
    <property type="entry name" value="T4-gp15_tss_sf"/>
</dbReference>
<name>A0A381XGJ4_9ZZZZ</name>
<proteinExistence type="predicted"/>
<reference evidence="1" key="1">
    <citation type="submission" date="2018-05" db="EMBL/GenBank/DDBJ databases">
        <authorList>
            <person name="Lanie J.A."/>
            <person name="Ng W.-L."/>
            <person name="Kazmierczak K.M."/>
            <person name="Andrzejewski T.M."/>
            <person name="Davidsen T.M."/>
            <person name="Wayne K.J."/>
            <person name="Tettelin H."/>
            <person name="Glass J.I."/>
            <person name="Rusch D."/>
            <person name="Podicherti R."/>
            <person name="Tsui H.-C.T."/>
            <person name="Winkler M.E."/>
        </authorList>
    </citation>
    <scope>NUCLEOTIDE SEQUENCE</scope>
</reference>
<protein>
    <submittedName>
        <fullName evidence="1">Uncharacterized protein</fullName>
    </submittedName>
</protein>